<feature type="compositionally biased region" description="Polar residues" evidence="4">
    <location>
        <begin position="1260"/>
        <end position="1278"/>
    </location>
</feature>
<dbReference type="Gene3D" id="1.10.8.270">
    <property type="entry name" value="putative rabgap domain of human tbc1 domain family member 14 like domains"/>
    <property type="match status" value="1"/>
</dbReference>
<dbReference type="EMBL" id="JAWDJX010000004">
    <property type="protein sequence ID" value="KAK3057034.1"/>
    <property type="molecule type" value="Genomic_DNA"/>
</dbReference>
<feature type="compositionally biased region" description="Polar residues" evidence="4">
    <location>
        <begin position="208"/>
        <end position="218"/>
    </location>
</feature>
<feature type="compositionally biased region" description="Basic and acidic residues" evidence="4">
    <location>
        <begin position="928"/>
        <end position="963"/>
    </location>
</feature>
<dbReference type="InterPro" id="IPR035969">
    <property type="entry name" value="Rab-GAP_TBC_sf"/>
</dbReference>
<evidence type="ECO:0000313" key="7">
    <source>
        <dbReference type="Proteomes" id="UP001271007"/>
    </source>
</evidence>
<feature type="compositionally biased region" description="Polar residues" evidence="4">
    <location>
        <begin position="1381"/>
        <end position="1393"/>
    </location>
</feature>
<feature type="compositionally biased region" description="Low complexity" evidence="4">
    <location>
        <begin position="1233"/>
        <end position="1243"/>
    </location>
</feature>
<gene>
    <name evidence="6" type="ORF">LTR09_002072</name>
</gene>
<feature type="compositionally biased region" description="Polar residues" evidence="4">
    <location>
        <begin position="72"/>
        <end position="83"/>
    </location>
</feature>
<feature type="compositionally biased region" description="Pro residues" evidence="4">
    <location>
        <begin position="1244"/>
        <end position="1255"/>
    </location>
</feature>
<dbReference type="SMART" id="SM00164">
    <property type="entry name" value="TBC"/>
    <property type="match status" value="1"/>
</dbReference>
<dbReference type="Gene3D" id="1.10.472.80">
    <property type="entry name" value="Ypt/Rab-GAP domain of gyp1p, domain 3"/>
    <property type="match status" value="1"/>
</dbReference>
<keyword evidence="7" id="KW-1185">Reference proteome</keyword>
<dbReference type="GO" id="GO:0031267">
    <property type="term" value="F:small GTPase binding"/>
    <property type="evidence" value="ECO:0007669"/>
    <property type="project" value="TreeGrafter"/>
</dbReference>
<feature type="region of interest" description="Disordered" evidence="4">
    <location>
        <begin position="1129"/>
        <end position="1278"/>
    </location>
</feature>
<proteinExistence type="predicted"/>
<dbReference type="InterPro" id="IPR050302">
    <property type="entry name" value="Rab_GAP_TBC_domain"/>
</dbReference>
<feature type="region of interest" description="Disordered" evidence="4">
    <location>
        <begin position="784"/>
        <end position="848"/>
    </location>
</feature>
<dbReference type="PANTHER" id="PTHR47219:SF9">
    <property type="entry name" value="GTPASE ACTIVATING PROTEIN AND CENTROSOME-ASSOCIATED, ISOFORM B"/>
    <property type="match status" value="1"/>
</dbReference>
<feature type="region of interest" description="Disordered" evidence="4">
    <location>
        <begin position="928"/>
        <end position="1017"/>
    </location>
</feature>
<dbReference type="Gene3D" id="1.10.10.750">
    <property type="entry name" value="Ypt/Rab-GAP domain of gyp1p, domain 1"/>
    <property type="match status" value="1"/>
</dbReference>
<keyword evidence="2 3" id="KW-0175">Coiled coil</keyword>
<feature type="coiled-coil region" evidence="3">
    <location>
        <begin position="1309"/>
        <end position="1375"/>
    </location>
</feature>
<evidence type="ECO:0000256" key="1">
    <source>
        <dbReference type="ARBA" id="ARBA00022468"/>
    </source>
</evidence>
<feature type="coiled-coil region" evidence="3">
    <location>
        <begin position="1044"/>
        <end position="1127"/>
    </location>
</feature>
<keyword evidence="1" id="KW-0343">GTPase activation</keyword>
<dbReference type="GO" id="GO:0005096">
    <property type="term" value="F:GTPase activator activity"/>
    <property type="evidence" value="ECO:0007669"/>
    <property type="project" value="UniProtKB-KW"/>
</dbReference>
<feature type="region of interest" description="Disordered" evidence="4">
    <location>
        <begin position="315"/>
        <end position="335"/>
    </location>
</feature>
<feature type="compositionally biased region" description="Low complexity" evidence="4">
    <location>
        <begin position="128"/>
        <end position="137"/>
    </location>
</feature>
<feature type="domain" description="Rab-GAP TBC" evidence="5">
    <location>
        <begin position="496"/>
        <end position="680"/>
    </location>
</feature>
<feature type="compositionally biased region" description="Basic and acidic residues" evidence="4">
    <location>
        <begin position="981"/>
        <end position="1014"/>
    </location>
</feature>
<dbReference type="PROSITE" id="PS50086">
    <property type="entry name" value="TBC_RABGAP"/>
    <property type="match status" value="1"/>
</dbReference>
<dbReference type="FunFam" id="1.10.8.270:FF:000001">
    <property type="entry name" value="TBC1 domain family member 1"/>
    <property type="match status" value="1"/>
</dbReference>
<reference evidence="6" key="1">
    <citation type="submission" date="2023-04" db="EMBL/GenBank/DDBJ databases">
        <title>Black Yeasts Isolated from many extreme environments.</title>
        <authorList>
            <person name="Coleine C."/>
            <person name="Stajich J.E."/>
            <person name="Selbmann L."/>
        </authorList>
    </citation>
    <scope>NUCLEOTIDE SEQUENCE</scope>
    <source>
        <strain evidence="6">CCFEE 5312</strain>
    </source>
</reference>
<feature type="region of interest" description="Disordered" evidence="4">
    <location>
        <begin position="28"/>
        <end position="258"/>
    </location>
</feature>
<feature type="compositionally biased region" description="Acidic residues" evidence="4">
    <location>
        <begin position="48"/>
        <end position="71"/>
    </location>
</feature>
<feature type="compositionally biased region" description="Polar residues" evidence="4">
    <location>
        <begin position="37"/>
        <end position="47"/>
    </location>
</feature>
<dbReference type="Pfam" id="PF00566">
    <property type="entry name" value="RabGAP-TBC"/>
    <property type="match status" value="1"/>
</dbReference>
<dbReference type="PANTHER" id="PTHR47219">
    <property type="entry name" value="RAB GTPASE-ACTIVATING PROTEIN 1-LIKE"/>
    <property type="match status" value="1"/>
</dbReference>
<sequence>MAADTASARQSVEMAANAMVLDTSMSETDIAGLTASPLPQTGTPTAQDEQEEDDDSGSDYSDEEEDDEEFQSPENSRPSSMQTKKVYPLSDDYSEAGTMHTPDDAEPQPDSGTEAIHLEDDDTTAGAVEVHPSPEVSEPVHEEAQTPKTLSPVPMDAAAAFEEVPLEADQTSYDSIGHQEQVADLQATPQKPDLAVQTTVNDPPAERQTPTIEVSSGPYSPDGSDYSGSPVESPRTPSMPISPMTPQEAHMSMDSMHSVALSESSLDYDHLSSDQIDDVLSTPRVRSVRHLRKPSSLEILQNTFGPPSRQETLFDVSKDDPLDTPAVGSEDRDPFSFMDTTTAWLSESTESLGTTKRDSGSSGSDVEFDWQGLDMFEEQEKEDRDIAEGAEDESTAFLLARLEQENAKFAIPAVPKHMVRIRSQSRPPSMAHLKKLVSKQDTPSIRYSLAPDVQQQLPADEPPPMTELEFWAALVQDYPSTASRLPTLTTTKIRAGIPPPLRGVVWTSMSGARDKSLEEAFEKLQNEKSSYEGIINKDVGRSFPGVELFRDADGEGQKMLGRVLKCFSLHDKDIGYCQGLGFLVGPLLMNMGEKEAFCVLVRLMDHYALRPSFLPSLAGLHMRIFQFSTLLKQHHPELSEHLTELGVEPAYLSQWFLSCFAVTCPLPMLFRIYDVIFAEGANETVMRVALALFRRNEEKMMASTEFEEVMQLLLGRGIWDVYGLNADELIDDFTSLGNIITFQRLAELEKEFESKSDESVGQSAGFLPDVQAAASRFLGRLWTPSHAHTPSKGAMSTLSPSSAEKEPQTPGGTILSRPGGFLRRSPSKTSIGTINESSSEGSAANSIVSTAPTDAEIHDAEARDSQADSASMKSKAESMRTVSISGHAYQPSVPGIKEQQELHSQIEDLLMALSEMQREHAQMAGMLQKEREDRNDDHRVVRRLVDRLGRGRPKSREGRDMRRSMPPPMSRSTTQENVLDVVDKRRTLPARPRPEAKEPPERLEPEAQKPDKPSQADAGFDELVNEVQGRLDSNARFSASFETKAQLRSNLARTREQLAAAEAQVKTISERAEFSETSLMTFQNESESLRTEVEELRTRVNDDFKEKQKLELTIQNMEIQMRMEAKAVEKRQRTGWLSRGDSSGDVPTITKVQSHERSRTGSISSQTGSSSGLRELKLGRRDSVGSVQSIRSMKLQRPTEWPQSPPAVTVVPSPPTDEAVAVVPPPTPPPVIAEPVAPTVVPAPASPPKPSPPAPSSSTLQPGIPSSHTRSSSLSANGFAARTSSLATKDVLATPAHEVVPEEALLLELVNAKTSEAQARAEVDELRRSLQVQKRRADEALLQIQAEVASAKLEAEAARTEVEKARKEAHAARAEVFDASPVTTPMDYSSTPTPIEMEDVEDSTPAKKPEPRKADTAPTSAAVGWFWSRRTASTTKAMVEKPAE</sequence>
<feature type="compositionally biased region" description="Low complexity" evidence="4">
    <location>
        <begin position="834"/>
        <end position="848"/>
    </location>
</feature>
<feature type="compositionally biased region" description="Basic and acidic residues" evidence="4">
    <location>
        <begin position="1404"/>
        <end position="1415"/>
    </location>
</feature>
<feature type="compositionally biased region" description="Low complexity" evidence="4">
    <location>
        <begin position="1206"/>
        <end position="1222"/>
    </location>
</feature>
<evidence type="ECO:0000256" key="2">
    <source>
        <dbReference type="ARBA" id="ARBA00023054"/>
    </source>
</evidence>
<evidence type="ECO:0000256" key="4">
    <source>
        <dbReference type="SAM" id="MobiDB-lite"/>
    </source>
</evidence>
<dbReference type="Proteomes" id="UP001271007">
    <property type="component" value="Unassembled WGS sequence"/>
</dbReference>
<name>A0AAJ0GGJ6_9PEZI</name>
<evidence type="ECO:0000256" key="3">
    <source>
        <dbReference type="SAM" id="Coils"/>
    </source>
</evidence>
<evidence type="ECO:0000259" key="5">
    <source>
        <dbReference type="PROSITE" id="PS50086"/>
    </source>
</evidence>
<feature type="compositionally biased region" description="Pro residues" evidence="4">
    <location>
        <begin position="1223"/>
        <end position="1232"/>
    </location>
</feature>
<accession>A0AAJ0GGJ6</accession>
<organism evidence="6 7">
    <name type="scientific">Extremus antarcticus</name>
    <dbReference type="NCBI Taxonomy" id="702011"/>
    <lineage>
        <taxon>Eukaryota</taxon>
        <taxon>Fungi</taxon>
        <taxon>Dikarya</taxon>
        <taxon>Ascomycota</taxon>
        <taxon>Pezizomycotina</taxon>
        <taxon>Dothideomycetes</taxon>
        <taxon>Dothideomycetidae</taxon>
        <taxon>Mycosphaerellales</taxon>
        <taxon>Extremaceae</taxon>
        <taxon>Extremus</taxon>
    </lineage>
</organism>
<dbReference type="FunFam" id="1.10.472.80:FF:000027">
    <property type="entry name" value="GTPase activating protein (Evi5)"/>
    <property type="match status" value="1"/>
</dbReference>
<evidence type="ECO:0000313" key="6">
    <source>
        <dbReference type="EMBL" id="KAK3057034.1"/>
    </source>
</evidence>
<feature type="region of interest" description="Disordered" evidence="4">
    <location>
        <begin position="1378"/>
        <end position="1424"/>
    </location>
</feature>
<dbReference type="SUPFAM" id="SSF47923">
    <property type="entry name" value="Ypt/Rab-GAP domain of gyp1p"/>
    <property type="match status" value="2"/>
</dbReference>
<comment type="caution">
    <text evidence="6">The sequence shown here is derived from an EMBL/GenBank/DDBJ whole genome shotgun (WGS) entry which is preliminary data.</text>
</comment>
<feature type="compositionally biased region" description="Basic and acidic residues" evidence="4">
    <location>
        <begin position="1174"/>
        <end position="1183"/>
    </location>
</feature>
<feature type="compositionally biased region" description="Low complexity" evidence="4">
    <location>
        <begin position="1160"/>
        <end position="1172"/>
    </location>
</feature>
<protein>
    <recommendedName>
        <fullName evidence="5">Rab-GAP TBC domain-containing protein</fullName>
    </recommendedName>
</protein>
<dbReference type="InterPro" id="IPR000195">
    <property type="entry name" value="Rab-GAP-TBC_dom"/>
</dbReference>
<dbReference type="FunFam" id="1.10.10.750:FF:000003">
    <property type="entry name" value="GTPase activating protein (Evi5)"/>
    <property type="match status" value="1"/>
</dbReference>